<dbReference type="Proteomes" id="UP001177003">
    <property type="component" value="Chromosome 5"/>
</dbReference>
<evidence type="ECO:0000313" key="1">
    <source>
        <dbReference type="EMBL" id="CAI9287420.1"/>
    </source>
</evidence>
<dbReference type="EMBL" id="OX465081">
    <property type="protein sequence ID" value="CAI9287420.1"/>
    <property type="molecule type" value="Genomic_DNA"/>
</dbReference>
<name>A0AA35Z7L5_LACSI</name>
<evidence type="ECO:0000313" key="2">
    <source>
        <dbReference type="Proteomes" id="UP001177003"/>
    </source>
</evidence>
<protein>
    <submittedName>
        <fullName evidence="1">Uncharacterized protein</fullName>
    </submittedName>
</protein>
<dbReference type="SUPFAM" id="SSF56112">
    <property type="entry name" value="Protein kinase-like (PK-like)"/>
    <property type="match status" value="1"/>
</dbReference>
<sequence>MFRQLGGVPTCEDVQFMPLNWEIGYEIALGATKPIASIHTHGLLSGVIKSSNFLIQSDFLPRLSSFETSVVGKNVLPFGDFDIGDYHRKETFDD</sequence>
<dbReference type="InterPro" id="IPR011009">
    <property type="entry name" value="Kinase-like_dom_sf"/>
</dbReference>
<keyword evidence="2" id="KW-1185">Reference proteome</keyword>
<organism evidence="1 2">
    <name type="scientific">Lactuca saligna</name>
    <name type="common">Willowleaf lettuce</name>
    <dbReference type="NCBI Taxonomy" id="75948"/>
    <lineage>
        <taxon>Eukaryota</taxon>
        <taxon>Viridiplantae</taxon>
        <taxon>Streptophyta</taxon>
        <taxon>Embryophyta</taxon>
        <taxon>Tracheophyta</taxon>
        <taxon>Spermatophyta</taxon>
        <taxon>Magnoliopsida</taxon>
        <taxon>eudicotyledons</taxon>
        <taxon>Gunneridae</taxon>
        <taxon>Pentapetalae</taxon>
        <taxon>asterids</taxon>
        <taxon>campanulids</taxon>
        <taxon>Asterales</taxon>
        <taxon>Asteraceae</taxon>
        <taxon>Cichorioideae</taxon>
        <taxon>Cichorieae</taxon>
        <taxon>Lactucinae</taxon>
        <taxon>Lactuca</taxon>
    </lineage>
</organism>
<dbReference type="Gene3D" id="1.10.510.10">
    <property type="entry name" value="Transferase(Phosphotransferase) domain 1"/>
    <property type="match status" value="1"/>
</dbReference>
<proteinExistence type="predicted"/>
<gene>
    <name evidence="1" type="ORF">LSALG_LOCUS26785</name>
</gene>
<accession>A0AA35Z7L5</accession>
<dbReference type="AlphaFoldDB" id="A0AA35Z7L5"/>
<reference evidence="1" key="1">
    <citation type="submission" date="2023-04" db="EMBL/GenBank/DDBJ databases">
        <authorList>
            <person name="Vijverberg K."/>
            <person name="Xiong W."/>
            <person name="Schranz E."/>
        </authorList>
    </citation>
    <scope>NUCLEOTIDE SEQUENCE</scope>
</reference>